<feature type="signal peptide" evidence="2">
    <location>
        <begin position="1"/>
        <end position="17"/>
    </location>
</feature>
<sequence>MFPILVLLAFMADKGWFSRDKSTPVMTKGKTTKLFDDMTLEELQKAEMKLQKEYGMELSDEEVAKLLAKDIDKHKSKAAYRVGATHALFGGKRVPGVGEKAPVPPVALKSVVPTAACKVAQHSSGPPTTKPPLNSSPRTWPCLRASAR</sequence>
<name>A0ABP0KC23_9DINO</name>
<feature type="compositionally biased region" description="Polar residues" evidence="1">
    <location>
        <begin position="121"/>
        <end position="138"/>
    </location>
</feature>
<dbReference type="EMBL" id="CAXAMN010008224">
    <property type="protein sequence ID" value="CAK9024359.1"/>
    <property type="molecule type" value="Genomic_DNA"/>
</dbReference>
<evidence type="ECO:0000256" key="1">
    <source>
        <dbReference type="SAM" id="MobiDB-lite"/>
    </source>
</evidence>
<proteinExistence type="predicted"/>
<comment type="caution">
    <text evidence="3">The sequence shown here is derived from an EMBL/GenBank/DDBJ whole genome shotgun (WGS) entry which is preliminary data.</text>
</comment>
<keyword evidence="4" id="KW-1185">Reference proteome</keyword>
<protein>
    <submittedName>
        <fullName evidence="3">Uncharacterized protein</fullName>
    </submittedName>
</protein>
<feature type="region of interest" description="Disordered" evidence="1">
    <location>
        <begin position="119"/>
        <end position="148"/>
    </location>
</feature>
<keyword evidence="2" id="KW-0732">Signal</keyword>
<evidence type="ECO:0000256" key="2">
    <source>
        <dbReference type="SAM" id="SignalP"/>
    </source>
</evidence>
<organism evidence="3 4">
    <name type="scientific">Durusdinium trenchii</name>
    <dbReference type="NCBI Taxonomy" id="1381693"/>
    <lineage>
        <taxon>Eukaryota</taxon>
        <taxon>Sar</taxon>
        <taxon>Alveolata</taxon>
        <taxon>Dinophyceae</taxon>
        <taxon>Suessiales</taxon>
        <taxon>Symbiodiniaceae</taxon>
        <taxon>Durusdinium</taxon>
    </lineage>
</organism>
<evidence type="ECO:0000313" key="4">
    <source>
        <dbReference type="Proteomes" id="UP001642484"/>
    </source>
</evidence>
<feature type="chain" id="PRO_5045590974" evidence="2">
    <location>
        <begin position="18"/>
        <end position="148"/>
    </location>
</feature>
<accession>A0ABP0KC23</accession>
<reference evidence="3 4" key="1">
    <citation type="submission" date="2024-02" db="EMBL/GenBank/DDBJ databases">
        <authorList>
            <person name="Chen Y."/>
            <person name="Shah S."/>
            <person name="Dougan E. K."/>
            <person name="Thang M."/>
            <person name="Chan C."/>
        </authorList>
    </citation>
    <scope>NUCLEOTIDE SEQUENCE [LARGE SCALE GENOMIC DNA]</scope>
</reference>
<evidence type="ECO:0000313" key="3">
    <source>
        <dbReference type="EMBL" id="CAK9024359.1"/>
    </source>
</evidence>
<dbReference type="Proteomes" id="UP001642484">
    <property type="component" value="Unassembled WGS sequence"/>
</dbReference>
<gene>
    <name evidence="3" type="ORF">CCMP2556_LOCUS15594</name>
</gene>